<dbReference type="Proteomes" id="UP000789396">
    <property type="component" value="Unassembled WGS sequence"/>
</dbReference>
<evidence type="ECO:0000313" key="1">
    <source>
        <dbReference type="EMBL" id="CAG8588868.1"/>
    </source>
</evidence>
<keyword evidence="2" id="KW-1185">Reference proteome</keyword>
<sequence length="53" mass="6208">DFPGEMINLENIQVVLPDDIYYLLVDYYNNCYKSTFVPISELRLSTTIHPLIN</sequence>
<gene>
    <name evidence="1" type="ORF">RFULGI_LOCUS6149</name>
</gene>
<accession>A0A9N9C4F8</accession>
<dbReference type="OrthoDB" id="2442170at2759"/>
<feature type="non-terminal residue" evidence="1">
    <location>
        <position position="1"/>
    </location>
</feature>
<name>A0A9N9C4F8_9GLOM</name>
<dbReference type="EMBL" id="CAJVPZ010007640">
    <property type="protein sequence ID" value="CAG8588868.1"/>
    <property type="molecule type" value="Genomic_DNA"/>
</dbReference>
<dbReference type="AlphaFoldDB" id="A0A9N9C4F8"/>
<evidence type="ECO:0000313" key="2">
    <source>
        <dbReference type="Proteomes" id="UP000789396"/>
    </source>
</evidence>
<protein>
    <submittedName>
        <fullName evidence="1">6330_t:CDS:1</fullName>
    </submittedName>
</protein>
<proteinExistence type="predicted"/>
<comment type="caution">
    <text evidence="1">The sequence shown here is derived from an EMBL/GenBank/DDBJ whole genome shotgun (WGS) entry which is preliminary data.</text>
</comment>
<organism evidence="1 2">
    <name type="scientific">Racocetra fulgida</name>
    <dbReference type="NCBI Taxonomy" id="60492"/>
    <lineage>
        <taxon>Eukaryota</taxon>
        <taxon>Fungi</taxon>
        <taxon>Fungi incertae sedis</taxon>
        <taxon>Mucoromycota</taxon>
        <taxon>Glomeromycotina</taxon>
        <taxon>Glomeromycetes</taxon>
        <taxon>Diversisporales</taxon>
        <taxon>Gigasporaceae</taxon>
        <taxon>Racocetra</taxon>
    </lineage>
</organism>
<reference evidence="1" key="1">
    <citation type="submission" date="2021-06" db="EMBL/GenBank/DDBJ databases">
        <authorList>
            <person name="Kallberg Y."/>
            <person name="Tangrot J."/>
            <person name="Rosling A."/>
        </authorList>
    </citation>
    <scope>NUCLEOTIDE SEQUENCE</scope>
    <source>
        <strain evidence="1">IN212</strain>
    </source>
</reference>